<accession>A0ABD7SSP9</accession>
<evidence type="ECO:0000313" key="2">
    <source>
        <dbReference type="EMBL" id="TXX67150.1"/>
    </source>
</evidence>
<feature type="domain" description="RES" evidence="1">
    <location>
        <begin position="3"/>
        <end position="123"/>
    </location>
</feature>
<dbReference type="EMBL" id="VSIJ01000005">
    <property type="protein sequence ID" value="TXX67150.1"/>
    <property type="molecule type" value="Genomic_DNA"/>
</dbReference>
<dbReference type="AlphaFoldDB" id="A0ABD7SSP9"/>
<protein>
    <submittedName>
        <fullName evidence="2">RES family NAD+ phosphorylase</fullName>
    </submittedName>
</protein>
<evidence type="ECO:0000259" key="1">
    <source>
        <dbReference type="Pfam" id="PF08808"/>
    </source>
</evidence>
<organism evidence="2 3">
    <name type="scientific">Vibrio cholerae</name>
    <dbReference type="NCBI Taxonomy" id="666"/>
    <lineage>
        <taxon>Bacteria</taxon>
        <taxon>Pseudomonadati</taxon>
        <taxon>Pseudomonadota</taxon>
        <taxon>Gammaproteobacteria</taxon>
        <taxon>Vibrionales</taxon>
        <taxon>Vibrionaceae</taxon>
        <taxon>Vibrio</taxon>
    </lineage>
</organism>
<gene>
    <name evidence="2" type="ORF">FXF03_00865</name>
</gene>
<dbReference type="InterPro" id="IPR014914">
    <property type="entry name" value="RES_dom"/>
</dbReference>
<evidence type="ECO:0000313" key="3">
    <source>
        <dbReference type="Proteomes" id="UP000323819"/>
    </source>
</evidence>
<comment type="caution">
    <text evidence="2">The sequence shown here is derived from an EMBL/GenBank/DDBJ whole genome shotgun (WGS) entry which is preliminary data.</text>
</comment>
<dbReference type="Pfam" id="PF08808">
    <property type="entry name" value="RES"/>
    <property type="match status" value="1"/>
</dbReference>
<name>A0ABD7SSP9_VIBCL</name>
<dbReference type="RefSeq" id="WP_044125852.1">
    <property type="nucleotide sequence ID" value="NZ_JAILXN010000001.1"/>
</dbReference>
<reference evidence="2 3" key="1">
    <citation type="submission" date="2019-06" db="EMBL/GenBank/DDBJ databases">
        <title>Vibrio cholerae phylogeny based on whole-genome sequencing reveals genetic diversity and population strucutre.</title>
        <authorList>
            <person name="Zhiqiu Y."/>
            <person name="Bin L."/>
            <person name="Lingyan J."/>
        </authorList>
    </citation>
    <scope>NUCLEOTIDE SEQUENCE [LARGE SCALE GENOMIC DNA]</scope>
    <source>
        <strain evidence="2 3">N2814</strain>
    </source>
</reference>
<proteinExistence type="predicted"/>
<dbReference type="Proteomes" id="UP000323819">
    <property type="component" value="Unassembled WGS sequence"/>
</dbReference>
<sequence length="171" mass="19617">MILFRALHKRYVEKWQEYEKGSSYKLGARWNEPETPVLYMSSNVQNAMLELANYCTSPNVANTLFVIGVFEVPTLRLKEVQPEEMNPLWAQFPFNVSTQQFGSKILLDARYDGLIVPSSTINNALAMSEHNEVRKSIFANIVLNPKKESVSKMALLETFNPVYSNRMFNSN</sequence>